<keyword evidence="3" id="KW-0464">Manganese</keyword>
<dbReference type="GO" id="GO:0004722">
    <property type="term" value="F:protein serine/threonine phosphatase activity"/>
    <property type="evidence" value="ECO:0007669"/>
    <property type="project" value="UniProtKB-EC"/>
</dbReference>
<gene>
    <name evidence="7" type="ORF">FOL46_003779</name>
</gene>
<dbReference type="InterPro" id="IPR047129">
    <property type="entry name" value="PPA2-like"/>
</dbReference>
<dbReference type="EC" id="3.1.3.16" evidence="4"/>
<dbReference type="SMART" id="SM00156">
    <property type="entry name" value="PP2Ac"/>
    <property type="match status" value="1"/>
</dbReference>
<dbReference type="AlphaFoldDB" id="A0A7J6M130"/>
<dbReference type="Gene3D" id="3.60.21.10">
    <property type="match status" value="1"/>
</dbReference>
<sequence>MSSTTAANSVEPLNVVMVGTGEYTTGYVAGHASRSDKTKGVVGLVMFDLRRRGKVGTIGCVGTNGTKFPAIRDLFEENISKVYNTVDVSMSTWPADDVHRDVEAYKQAIDSLPRGGAITIFTPDPTHYKIAMYAIERGIHVMITKPMVMTVEAHKKIIEAARKNGVYVQVEVHKRYDPVYADAREKIRDTENFGAFQHWDSVMTQPRDQLHTFKAWAGKSSDISYYLNSHHVDYHCWVMDGLADPIRAMAVGSTGVASSEEFGCPKGTEDTITIITEWKNRADGSIGTAVYMASWAHPNNSECHTQQRFMCLGHKGEIRADQAHRGYSVTQNDKYAAVNPLYMKYTPGVDGEFSGQNGYGYRSIETFVDACRMINAGKAKPEDFDKCLPTAASTLTSTAILEAGRRSLDNGSCWISIPDLLAGKVPGHIKFAEEDNRACELYLQLLPSVPVWSPWCIKFVSLEPSLGLNENLKLKISKTASAVFQHFIRELMPRNNLGRSRGSPSRRGGGGGGGGNKVVQQHYYHEVTVTAAPHKPGNAPNANRYAPQAPSGGTADIHKVYDPEHIIVGASHSKTAQILVDRDPVLHEIVVDAIRYAAEQFRRPPTAGKAVRPGAAGQDDEGLAGYLEFSRLVCHYLHNLATKSDPFHKALLSTSTVVVGNMGFCGNIPCFRYKLNLVLPEHYASPYTHRTKDVGGECPETNYLFLGDYVDRGFYSVETLLLLIALKVRYPDRITLIRGNHESRQITQVYGFYDECVRKFGNVNVWRCCTDLFDYMALSAIIDNKVFAVHGGLSPALHTMDEIRLIDRKQEVPHEGPMSDIMWSDPDEINGWAESPRGAGWLFGGDIVKQWNHSNSVTLIARAHQLVMEGYKMMFDEQLCTVWSAPNYCYRCGNIASVLCLDEQLKIDFRTFHAAPAEERALPARKPMPDYFL</sequence>
<dbReference type="Proteomes" id="UP000572268">
    <property type="component" value="Unassembled WGS sequence"/>
</dbReference>
<feature type="region of interest" description="Disordered" evidence="5">
    <location>
        <begin position="532"/>
        <end position="551"/>
    </location>
</feature>
<dbReference type="EMBL" id="JABANN010000238">
    <property type="protein sequence ID" value="KAF4665249.1"/>
    <property type="molecule type" value="Genomic_DNA"/>
</dbReference>
<dbReference type="Gene3D" id="3.30.360.10">
    <property type="entry name" value="Dihydrodipicolinate Reductase, domain 2"/>
    <property type="match status" value="1"/>
</dbReference>
<keyword evidence="1" id="KW-0479">Metal-binding</keyword>
<reference evidence="7 8" key="1">
    <citation type="submission" date="2020-04" db="EMBL/GenBank/DDBJ databases">
        <title>Perkinsus olseni comparative genomics.</title>
        <authorList>
            <person name="Bogema D.R."/>
        </authorList>
    </citation>
    <scope>NUCLEOTIDE SEQUENCE [LARGE SCALE GENOMIC DNA]</scope>
    <source>
        <strain evidence="7">ATCC PRA-31</strain>
    </source>
</reference>
<evidence type="ECO:0000256" key="3">
    <source>
        <dbReference type="ARBA" id="ARBA00023211"/>
    </source>
</evidence>
<dbReference type="InterPro" id="IPR000683">
    <property type="entry name" value="Gfo/Idh/MocA-like_OxRdtase_N"/>
</dbReference>
<dbReference type="InterPro" id="IPR006186">
    <property type="entry name" value="Ser/Thr-sp_prot-phosphatase"/>
</dbReference>
<protein>
    <recommendedName>
        <fullName evidence="4">Serine/threonine-protein phosphatase</fullName>
        <ecNumber evidence="4">3.1.3.16</ecNumber>
    </recommendedName>
</protein>
<feature type="region of interest" description="Disordered" evidence="5">
    <location>
        <begin position="495"/>
        <end position="517"/>
    </location>
</feature>
<dbReference type="Gene3D" id="3.40.50.720">
    <property type="entry name" value="NAD(P)-binding Rossmann-like Domain"/>
    <property type="match status" value="1"/>
</dbReference>
<comment type="catalytic activity">
    <reaction evidence="4">
        <text>O-phospho-L-threonyl-[protein] + H2O = L-threonyl-[protein] + phosphate</text>
        <dbReference type="Rhea" id="RHEA:47004"/>
        <dbReference type="Rhea" id="RHEA-COMP:11060"/>
        <dbReference type="Rhea" id="RHEA-COMP:11605"/>
        <dbReference type="ChEBI" id="CHEBI:15377"/>
        <dbReference type="ChEBI" id="CHEBI:30013"/>
        <dbReference type="ChEBI" id="CHEBI:43474"/>
        <dbReference type="ChEBI" id="CHEBI:61977"/>
        <dbReference type="EC" id="3.1.3.16"/>
    </reaction>
</comment>
<accession>A0A7J6M130</accession>
<dbReference type="InterPro" id="IPR036291">
    <property type="entry name" value="NAD(P)-bd_dom_sf"/>
</dbReference>
<feature type="domain" description="Serine/threonine specific protein phosphatases" evidence="6">
    <location>
        <begin position="737"/>
        <end position="742"/>
    </location>
</feature>
<dbReference type="SUPFAM" id="SSF51735">
    <property type="entry name" value="NAD(P)-binding Rossmann-fold domains"/>
    <property type="match status" value="1"/>
</dbReference>
<evidence type="ECO:0000256" key="4">
    <source>
        <dbReference type="RuleBase" id="RU004273"/>
    </source>
</evidence>
<dbReference type="PROSITE" id="PS00125">
    <property type="entry name" value="SER_THR_PHOSPHATASE"/>
    <property type="match status" value="1"/>
</dbReference>
<comment type="caution">
    <text evidence="7">The sequence shown here is derived from an EMBL/GenBank/DDBJ whole genome shotgun (WGS) entry which is preliminary data.</text>
</comment>
<feature type="compositionally biased region" description="Gly residues" evidence="5">
    <location>
        <begin position="507"/>
        <end position="516"/>
    </location>
</feature>
<evidence type="ECO:0000256" key="2">
    <source>
        <dbReference type="ARBA" id="ARBA00022801"/>
    </source>
</evidence>
<dbReference type="FunFam" id="3.60.21.10:FF:000111">
    <property type="entry name" value="Serine/threonine-protein phosphatase"/>
    <property type="match status" value="1"/>
</dbReference>
<dbReference type="Pfam" id="PF01408">
    <property type="entry name" value="GFO_IDH_MocA"/>
    <property type="match status" value="1"/>
</dbReference>
<dbReference type="GO" id="GO:0000166">
    <property type="term" value="F:nucleotide binding"/>
    <property type="evidence" value="ECO:0007669"/>
    <property type="project" value="InterPro"/>
</dbReference>
<dbReference type="GO" id="GO:0046872">
    <property type="term" value="F:metal ion binding"/>
    <property type="evidence" value="ECO:0007669"/>
    <property type="project" value="UniProtKB-KW"/>
</dbReference>
<dbReference type="Pfam" id="PF00149">
    <property type="entry name" value="Metallophos"/>
    <property type="match status" value="1"/>
</dbReference>
<organism evidence="7 8">
    <name type="scientific">Perkinsus olseni</name>
    <name type="common">Perkinsus atlanticus</name>
    <dbReference type="NCBI Taxonomy" id="32597"/>
    <lineage>
        <taxon>Eukaryota</taxon>
        <taxon>Sar</taxon>
        <taxon>Alveolata</taxon>
        <taxon>Perkinsozoa</taxon>
        <taxon>Perkinsea</taxon>
        <taxon>Perkinsida</taxon>
        <taxon>Perkinsidae</taxon>
        <taxon>Perkinsus</taxon>
    </lineage>
</organism>
<proteinExistence type="inferred from homology"/>
<comment type="similarity">
    <text evidence="4">Belongs to the PPP phosphatase family.</text>
</comment>
<dbReference type="SUPFAM" id="SSF56300">
    <property type="entry name" value="Metallo-dependent phosphatases"/>
    <property type="match status" value="1"/>
</dbReference>
<evidence type="ECO:0000259" key="6">
    <source>
        <dbReference type="PROSITE" id="PS00125"/>
    </source>
</evidence>
<evidence type="ECO:0000313" key="8">
    <source>
        <dbReference type="Proteomes" id="UP000572268"/>
    </source>
</evidence>
<evidence type="ECO:0000313" key="7">
    <source>
        <dbReference type="EMBL" id="KAF4665249.1"/>
    </source>
</evidence>
<dbReference type="PANTHER" id="PTHR45619">
    <property type="entry name" value="SERINE/THREONINE-PROTEIN PHOSPHATASE PP2A-RELATED"/>
    <property type="match status" value="1"/>
</dbReference>
<evidence type="ECO:0000256" key="1">
    <source>
        <dbReference type="ARBA" id="ARBA00022723"/>
    </source>
</evidence>
<dbReference type="InterPro" id="IPR004843">
    <property type="entry name" value="Calcineurin-like_PHP"/>
</dbReference>
<keyword evidence="2 4" id="KW-0378">Hydrolase</keyword>
<dbReference type="PRINTS" id="PR00114">
    <property type="entry name" value="STPHPHTASE"/>
</dbReference>
<name>A0A7J6M130_PEROL</name>
<dbReference type="InterPro" id="IPR029052">
    <property type="entry name" value="Metallo-depent_PP-like"/>
</dbReference>
<evidence type="ECO:0000256" key="5">
    <source>
        <dbReference type="SAM" id="MobiDB-lite"/>
    </source>
</evidence>